<dbReference type="InterPro" id="IPR025697">
    <property type="entry name" value="CLU_dom"/>
</dbReference>
<name>A0A024U176_9STRA</name>
<organism evidence="4">
    <name type="scientific">Aphanomyces invadans</name>
    <dbReference type="NCBI Taxonomy" id="157072"/>
    <lineage>
        <taxon>Eukaryota</taxon>
        <taxon>Sar</taxon>
        <taxon>Stramenopiles</taxon>
        <taxon>Oomycota</taxon>
        <taxon>Saprolegniomycetes</taxon>
        <taxon>Saprolegniales</taxon>
        <taxon>Verrucalvaceae</taxon>
        <taxon>Aphanomyces</taxon>
    </lineage>
</organism>
<dbReference type="Pfam" id="PF13424">
    <property type="entry name" value="TPR_12"/>
    <property type="match status" value="1"/>
</dbReference>
<dbReference type="AlphaFoldDB" id="A0A024U176"/>
<proteinExistence type="predicted"/>
<dbReference type="InterPro" id="IPR033646">
    <property type="entry name" value="CLU-central"/>
</dbReference>
<dbReference type="GeneID" id="20084636"/>
<dbReference type="eggNOG" id="ENOG502QWAU">
    <property type="taxonomic scope" value="Eukaryota"/>
</dbReference>
<protein>
    <submittedName>
        <fullName evidence="4">Uncharacterized protein</fullName>
    </submittedName>
</protein>
<dbReference type="PROSITE" id="PS50003">
    <property type="entry name" value="PH_DOMAIN"/>
    <property type="match status" value="1"/>
</dbReference>
<dbReference type="InterPro" id="IPR011993">
    <property type="entry name" value="PH-like_dom_sf"/>
</dbReference>
<feature type="domain" description="Clu" evidence="3">
    <location>
        <begin position="171"/>
        <end position="421"/>
    </location>
</feature>
<evidence type="ECO:0000259" key="2">
    <source>
        <dbReference type="PROSITE" id="PS50003"/>
    </source>
</evidence>
<dbReference type="SMART" id="SM00028">
    <property type="entry name" value="TPR"/>
    <property type="match status" value="2"/>
</dbReference>
<evidence type="ECO:0000313" key="4">
    <source>
        <dbReference type="EMBL" id="ETW00186.1"/>
    </source>
</evidence>
<dbReference type="RefSeq" id="XP_008871211.1">
    <property type="nucleotide sequence ID" value="XM_008872989.1"/>
</dbReference>
<dbReference type="EMBL" id="KI913965">
    <property type="protein sequence ID" value="ETW00186.1"/>
    <property type="molecule type" value="Genomic_DNA"/>
</dbReference>
<dbReference type="SUPFAM" id="SSF48452">
    <property type="entry name" value="TPR-like"/>
    <property type="match status" value="2"/>
</dbReference>
<dbReference type="InterPro" id="IPR011992">
    <property type="entry name" value="EF-hand-dom_pair"/>
</dbReference>
<gene>
    <name evidence="4" type="ORF">H310_07586</name>
</gene>
<dbReference type="InterPro" id="IPR027523">
    <property type="entry name" value="CLU_prot"/>
</dbReference>
<dbReference type="CDD" id="cd15466">
    <property type="entry name" value="CLU-central"/>
    <property type="match status" value="1"/>
</dbReference>
<evidence type="ECO:0000259" key="3">
    <source>
        <dbReference type="PROSITE" id="PS51823"/>
    </source>
</evidence>
<reference evidence="4" key="1">
    <citation type="submission" date="2013-12" db="EMBL/GenBank/DDBJ databases">
        <title>The Genome Sequence of Aphanomyces invadans NJM9701.</title>
        <authorList>
            <consortium name="The Broad Institute Genomics Platform"/>
            <person name="Russ C."/>
            <person name="Tyler B."/>
            <person name="van West P."/>
            <person name="Dieguez-Uribeondo J."/>
            <person name="Young S.K."/>
            <person name="Zeng Q."/>
            <person name="Gargeya S."/>
            <person name="Fitzgerald M."/>
            <person name="Abouelleil A."/>
            <person name="Alvarado L."/>
            <person name="Chapman S.B."/>
            <person name="Gainer-Dewar J."/>
            <person name="Goldberg J."/>
            <person name="Griggs A."/>
            <person name="Gujja S."/>
            <person name="Hansen M."/>
            <person name="Howarth C."/>
            <person name="Imamovic A."/>
            <person name="Ireland A."/>
            <person name="Larimer J."/>
            <person name="McCowan C."/>
            <person name="Murphy C."/>
            <person name="Pearson M."/>
            <person name="Poon T.W."/>
            <person name="Priest M."/>
            <person name="Roberts A."/>
            <person name="Saif S."/>
            <person name="Shea T."/>
            <person name="Sykes S."/>
            <person name="Wortman J."/>
            <person name="Nusbaum C."/>
            <person name="Birren B."/>
        </authorList>
    </citation>
    <scope>NUCLEOTIDE SEQUENCE [LARGE SCALE GENOMIC DNA]</scope>
    <source>
        <strain evidence="4">NJM9701</strain>
    </source>
</reference>
<dbReference type="STRING" id="157072.A0A024U176"/>
<accession>A0A024U176</accession>
<feature type="domain" description="PH" evidence="2">
    <location>
        <begin position="1"/>
        <end position="79"/>
    </location>
</feature>
<keyword evidence="1" id="KW-0963">Cytoplasm</keyword>
<dbReference type="VEuPathDB" id="FungiDB:H310_07586"/>
<dbReference type="Gene3D" id="1.25.40.10">
    <property type="entry name" value="Tetratricopeptide repeat domain"/>
    <property type="match status" value="1"/>
</dbReference>
<sequence>MVLKSGKLEKVVNQQVFQGAKSKVIPLNEFTVSMLDERKVHRKYCFQLTGKQKQKNKIFACSNDRECREWVAALLNPHVAKPSNQVDDNDSEENAAVRRAKAAFAKVDAGNTGAIDSARLHELLDTMSFQHMHTGWQVDQLGAIQLALDPNKTGKIPRDLFATWARAHFDDSFKPAAPPAASTLPAPSKPSDVTDWNGMYWELLQSDSPVVPKGLSMSHMMKEFRDAADSFAQSVVDNLVVHPTPSSTVDVHSAKRSLVGYPDCALFAANGLYAVVYHPSTQQVVKSLGHDIRSSRVVLTALDAVDGAATDLAVPVQCVVDYMGVRVLVVAELFQARTCEVAPDTHAAASLRRVLHHLHMCDLDNNVADILPVDVHLVQCNGRLVLTKLRHLCAPDVLHELDDGSVDAPTQHHLAALTSWKLRPEYIRQYHTPLHSNVYRGRLSPVQDNIVACASHYMQMSILPACVHRLESTKPCQCGSRLIDSGAFTAMLHADGINMRYLGRIYELATLKHVRRLVLSEMVARVAKVLLRAMLREAPTQWRPLVVDLFNVLCGAGSESAAFYANEIEPTLDLKFGVIKSNLRHELHMPQLFLALQYHTGVQFETTVSYVPLLDQVSHPFRAQNVLAIKSTVSLACSTTTACLDMIHQGSTLHDDMTDEEVDACLTNIKLALAIEQACPTDSRHVRLCHLLVQAAEVSVRVGAADDADTFASLALEEGPVGHAVLSRAHVVLMQLHHAKQDMQSALREFDKAIETATWHVGPCHPFILTVLLSLVNIWVDRQDWLKALDILEQCTTVVKEAYGRYTLQFAQHRCQQAELLRLVGNLDQAISMYEDALAIYEEDSTCVVKSADCCSAMTAILLELPSLQPAFNMAMKAHELRVASADNDAILASWMQLGACSKALKDDFRAIEYYKSALAVAKANQATISNAVQCIQDISRELLALVFQTLSPDAKQCVSKVNRKDKPVSSELLAFVVAQLYALDVPQYLDLLFQDLLRDSGTPSAPMFDQFSSDMQLRAAQKLLDL</sequence>
<dbReference type="SUPFAM" id="SSF50729">
    <property type="entry name" value="PH domain-like"/>
    <property type="match status" value="1"/>
</dbReference>
<dbReference type="OrthoDB" id="626167at2759"/>
<dbReference type="SUPFAM" id="SSF47473">
    <property type="entry name" value="EF-hand"/>
    <property type="match status" value="1"/>
</dbReference>
<dbReference type="Pfam" id="PF13236">
    <property type="entry name" value="CLU"/>
    <property type="match status" value="1"/>
</dbReference>
<dbReference type="InterPro" id="IPR011990">
    <property type="entry name" value="TPR-like_helical_dom_sf"/>
</dbReference>
<evidence type="ECO:0000256" key="1">
    <source>
        <dbReference type="ARBA" id="ARBA00022490"/>
    </source>
</evidence>
<dbReference type="InterPro" id="IPR001849">
    <property type="entry name" value="PH_domain"/>
</dbReference>
<dbReference type="Pfam" id="PF12807">
    <property type="entry name" value="eIF3_p135"/>
    <property type="match status" value="1"/>
</dbReference>
<dbReference type="PROSITE" id="PS51823">
    <property type="entry name" value="CLU"/>
    <property type="match status" value="1"/>
</dbReference>
<dbReference type="Gene3D" id="2.30.29.30">
    <property type="entry name" value="Pleckstrin-homology domain (PH domain)/Phosphotyrosine-binding domain (PTB)"/>
    <property type="match status" value="1"/>
</dbReference>
<dbReference type="PANTHER" id="PTHR12601">
    <property type="entry name" value="EUKARYOTIC TRANSLATION INITIATION FACTOR 3 SUBUNIT EIF-3"/>
    <property type="match status" value="1"/>
</dbReference>
<dbReference type="InterPro" id="IPR019734">
    <property type="entry name" value="TPR_rpt"/>
</dbReference>